<organism evidence="1 2">
    <name type="scientific">Lactobacillus phage 3-521</name>
    <dbReference type="NCBI Taxonomy" id="2510943"/>
    <lineage>
        <taxon>Viruses</taxon>
        <taxon>Duplodnaviria</taxon>
        <taxon>Heunggongvirae</taxon>
        <taxon>Uroviricota</taxon>
        <taxon>Caudoviricetes</taxon>
        <taxon>Herelleviridae</taxon>
        <taxon>Watanabevirus</taxon>
        <taxon>Watanabevirus wv3521</taxon>
    </lineage>
</organism>
<sequence length="133" mass="15367">MKYILAFSNDEVYLNSRLFDTLEDAENTAKDMIKEYNEKGYTINIEDVVSGEPDGKHIDYLTVIAVECDGLPDFGELVEDGMNDFYADMGIDDDFYFEKQDLEKLNSMITKFIKENGYDSKWYTIKGYKAVTL</sequence>
<reference evidence="1 2" key="1">
    <citation type="submission" date="2019-02" db="EMBL/GenBank/DDBJ databases">
        <title>Isolation of virulent Lactobacillus brevis phages.</title>
        <authorList>
            <person name="Feyereisen M."/>
            <person name="Mahony J."/>
            <person name="O'Sullivan T."/>
            <person name="van Sinderen D."/>
        </authorList>
    </citation>
    <scope>NUCLEOTIDE SEQUENCE [LARGE SCALE GENOMIC DNA]</scope>
</reference>
<dbReference type="EMBL" id="MK504444">
    <property type="protein sequence ID" value="QBJ03552.1"/>
    <property type="molecule type" value="Genomic_DNA"/>
</dbReference>
<protein>
    <submittedName>
        <fullName evidence="1">Uncharacterized protein</fullName>
    </submittedName>
</protein>
<proteinExistence type="predicted"/>
<name>A0A4Y5FEQ9_9CAUD</name>
<dbReference type="Proteomes" id="UP000309991">
    <property type="component" value="Segment"/>
</dbReference>
<evidence type="ECO:0000313" key="2">
    <source>
        <dbReference type="Proteomes" id="UP000309991"/>
    </source>
</evidence>
<evidence type="ECO:0000313" key="1">
    <source>
        <dbReference type="EMBL" id="QBJ03552.1"/>
    </source>
</evidence>
<accession>A0A4Y5FEQ9</accession>
<keyword evidence="2" id="KW-1185">Reference proteome</keyword>
<gene>
    <name evidence="1" type="ORF">UCC3521_0014</name>
</gene>